<accession>A0A9P6FZ87</accession>
<gene>
    <name evidence="2" type="ORF">BGW38_008162</name>
</gene>
<dbReference type="Proteomes" id="UP000780801">
    <property type="component" value="Unassembled WGS sequence"/>
</dbReference>
<keyword evidence="1" id="KW-0732">Signal</keyword>
<name>A0A9P6FZ87_9FUNG</name>
<evidence type="ECO:0000256" key="1">
    <source>
        <dbReference type="SAM" id="SignalP"/>
    </source>
</evidence>
<evidence type="ECO:0000313" key="3">
    <source>
        <dbReference type="Proteomes" id="UP000780801"/>
    </source>
</evidence>
<feature type="signal peptide" evidence="1">
    <location>
        <begin position="1"/>
        <end position="22"/>
    </location>
</feature>
<organism evidence="2 3">
    <name type="scientific">Lunasporangiospora selenospora</name>
    <dbReference type="NCBI Taxonomy" id="979761"/>
    <lineage>
        <taxon>Eukaryota</taxon>
        <taxon>Fungi</taxon>
        <taxon>Fungi incertae sedis</taxon>
        <taxon>Mucoromycota</taxon>
        <taxon>Mortierellomycotina</taxon>
        <taxon>Mortierellomycetes</taxon>
        <taxon>Mortierellales</taxon>
        <taxon>Mortierellaceae</taxon>
        <taxon>Lunasporangiospora</taxon>
    </lineage>
</organism>
<evidence type="ECO:0000313" key="2">
    <source>
        <dbReference type="EMBL" id="KAF9583906.1"/>
    </source>
</evidence>
<keyword evidence="3" id="KW-1185">Reference proteome</keyword>
<sequence>MKFLSILSAVSAIVCFAIMTDAQETHVTDCKSPNAHYWMDGVNCLEKIIAMGRVGGGKRAEGNLGFCKCNAGGVYYEKVASYLIEEAEYKGCKMFSASHSEDSKFGTFYSYASYECSGLN</sequence>
<protein>
    <submittedName>
        <fullName evidence="2">Uncharacterized protein</fullName>
    </submittedName>
</protein>
<dbReference type="AlphaFoldDB" id="A0A9P6FZ87"/>
<reference evidence="2" key="1">
    <citation type="journal article" date="2020" name="Fungal Divers.">
        <title>Resolving the Mortierellaceae phylogeny through synthesis of multi-gene phylogenetics and phylogenomics.</title>
        <authorList>
            <person name="Vandepol N."/>
            <person name="Liber J."/>
            <person name="Desiro A."/>
            <person name="Na H."/>
            <person name="Kennedy M."/>
            <person name="Barry K."/>
            <person name="Grigoriev I.V."/>
            <person name="Miller A.N."/>
            <person name="O'Donnell K."/>
            <person name="Stajich J.E."/>
            <person name="Bonito G."/>
        </authorList>
    </citation>
    <scope>NUCLEOTIDE SEQUENCE</scope>
    <source>
        <strain evidence="2">KOD1015</strain>
    </source>
</reference>
<dbReference type="EMBL" id="JAABOA010000554">
    <property type="protein sequence ID" value="KAF9583906.1"/>
    <property type="molecule type" value="Genomic_DNA"/>
</dbReference>
<feature type="chain" id="PRO_5040215763" evidence="1">
    <location>
        <begin position="23"/>
        <end position="120"/>
    </location>
</feature>
<comment type="caution">
    <text evidence="2">The sequence shown here is derived from an EMBL/GenBank/DDBJ whole genome shotgun (WGS) entry which is preliminary data.</text>
</comment>
<proteinExistence type="predicted"/>